<comment type="similarity">
    <text evidence="1">Belongs to the GST superfamily.</text>
</comment>
<dbReference type="CDD" id="cd03046">
    <property type="entry name" value="GST_N_GTT1_like"/>
    <property type="match status" value="1"/>
</dbReference>
<evidence type="ECO:0000256" key="1">
    <source>
        <dbReference type="ARBA" id="ARBA00007409"/>
    </source>
</evidence>
<dbReference type="Proteomes" id="UP000799750">
    <property type="component" value="Unassembled WGS sequence"/>
</dbReference>
<dbReference type="PANTHER" id="PTHR44051:SF9">
    <property type="entry name" value="GLUTATHIONE S-TRANSFERASE 1"/>
    <property type="match status" value="1"/>
</dbReference>
<dbReference type="InterPro" id="IPR004045">
    <property type="entry name" value="Glutathione_S-Trfase_N"/>
</dbReference>
<dbReference type="Pfam" id="PF13409">
    <property type="entry name" value="GST_N_2"/>
    <property type="match status" value="1"/>
</dbReference>
<dbReference type="SFLD" id="SFLDS00019">
    <property type="entry name" value="Glutathione_Transferase_(cytos"/>
    <property type="match status" value="1"/>
</dbReference>
<dbReference type="Gene3D" id="1.20.1050.10">
    <property type="match status" value="1"/>
</dbReference>
<dbReference type="InterPro" id="IPR036282">
    <property type="entry name" value="Glutathione-S-Trfase_C_sf"/>
</dbReference>
<evidence type="ECO:0000259" key="5">
    <source>
        <dbReference type="PROSITE" id="PS50404"/>
    </source>
</evidence>
<proteinExistence type="inferred from homology"/>
<dbReference type="Pfam" id="PF00043">
    <property type="entry name" value="GST_C"/>
    <property type="match status" value="1"/>
</dbReference>
<dbReference type="SFLD" id="SFLDG00358">
    <property type="entry name" value="Main_(cytGST)"/>
    <property type="match status" value="1"/>
</dbReference>
<evidence type="ECO:0000313" key="8">
    <source>
        <dbReference type="Proteomes" id="UP000799750"/>
    </source>
</evidence>
<gene>
    <name evidence="7" type="ORF">BU16DRAFT_564600</name>
</gene>
<dbReference type="GO" id="GO:0004364">
    <property type="term" value="F:glutathione transferase activity"/>
    <property type="evidence" value="ECO:0007669"/>
    <property type="project" value="UniProtKB-EC"/>
</dbReference>
<dbReference type="GO" id="GO:0004602">
    <property type="term" value="F:glutathione peroxidase activity"/>
    <property type="evidence" value="ECO:0007669"/>
    <property type="project" value="UniProtKB-ARBA"/>
</dbReference>
<protein>
    <recommendedName>
        <fullName evidence="2">glutathione transferase</fullName>
        <ecNumber evidence="2">2.5.1.18</ecNumber>
    </recommendedName>
</protein>
<dbReference type="EC" id="2.5.1.18" evidence="2"/>
<evidence type="ECO:0000313" key="7">
    <source>
        <dbReference type="EMBL" id="KAF2492136.1"/>
    </source>
</evidence>
<reference evidence="7" key="1">
    <citation type="journal article" date="2020" name="Stud. Mycol.">
        <title>101 Dothideomycetes genomes: a test case for predicting lifestyles and emergence of pathogens.</title>
        <authorList>
            <person name="Haridas S."/>
            <person name="Albert R."/>
            <person name="Binder M."/>
            <person name="Bloem J."/>
            <person name="Labutti K."/>
            <person name="Salamov A."/>
            <person name="Andreopoulos B."/>
            <person name="Baker S."/>
            <person name="Barry K."/>
            <person name="Bills G."/>
            <person name="Bluhm B."/>
            <person name="Cannon C."/>
            <person name="Castanera R."/>
            <person name="Culley D."/>
            <person name="Daum C."/>
            <person name="Ezra D."/>
            <person name="Gonzalez J."/>
            <person name="Henrissat B."/>
            <person name="Kuo A."/>
            <person name="Liang C."/>
            <person name="Lipzen A."/>
            <person name="Lutzoni F."/>
            <person name="Magnuson J."/>
            <person name="Mondo S."/>
            <person name="Nolan M."/>
            <person name="Ohm R."/>
            <person name="Pangilinan J."/>
            <person name="Park H.-J."/>
            <person name="Ramirez L."/>
            <person name="Alfaro M."/>
            <person name="Sun H."/>
            <person name="Tritt A."/>
            <person name="Yoshinaga Y."/>
            <person name="Zwiers L.-H."/>
            <person name="Turgeon B."/>
            <person name="Goodwin S."/>
            <person name="Spatafora J."/>
            <person name="Crous P."/>
            <person name="Grigoriev I."/>
        </authorList>
    </citation>
    <scope>NUCLEOTIDE SEQUENCE</scope>
    <source>
        <strain evidence="7">CBS 269.34</strain>
    </source>
</reference>
<evidence type="ECO:0000256" key="4">
    <source>
        <dbReference type="ARBA" id="ARBA00047960"/>
    </source>
</evidence>
<keyword evidence="3 7" id="KW-0808">Transferase</keyword>
<dbReference type="CDD" id="cd03189">
    <property type="entry name" value="GST_C_GTT1_like"/>
    <property type="match status" value="1"/>
</dbReference>
<dbReference type="AlphaFoldDB" id="A0A6A6QJE6"/>
<dbReference type="SUPFAM" id="SSF52833">
    <property type="entry name" value="Thioredoxin-like"/>
    <property type="match status" value="1"/>
</dbReference>
<evidence type="ECO:0000256" key="3">
    <source>
        <dbReference type="ARBA" id="ARBA00022679"/>
    </source>
</evidence>
<dbReference type="InterPro" id="IPR040079">
    <property type="entry name" value="Glutathione_S-Trfase"/>
</dbReference>
<dbReference type="InterPro" id="IPR036249">
    <property type="entry name" value="Thioredoxin-like_sf"/>
</dbReference>
<dbReference type="EMBL" id="MU004194">
    <property type="protein sequence ID" value="KAF2492136.1"/>
    <property type="molecule type" value="Genomic_DNA"/>
</dbReference>
<feature type="domain" description="GST N-terminal" evidence="5">
    <location>
        <begin position="8"/>
        <end position="95"/>
    </location>
</feature>
<dbReference type="GO" id="GO:0005737">
    <property type="term" value="C:cytoplasm"/>
    <property type="evidence" value="ECO:0007669"/>
    <property type="project" value="UniProtKB-ARBA"/>
</dbReference>
<dbReference type="SUPFAM" id="SSF47616">
    <property type="entry name" value="GST C-terminal domain-like"/>
    <property type="match status" value="1"/>
</dbReference>
<organism evidence="7 8">
    <name type="scientific">Lophium mytilinum</name>
    <dbReference type="NCBI Taxonomy" id="390894"/>
    <lineage>
        <taxon>Eukaryota</taxon>
        <taxon>Fungi</taxon>
        <taxon>Dikarya</taxon>
        <taxon>Ascomycota</taxon>
        <taxon>Pezizomycotina</taxon>
        <taxon>Dothideomycetes</taxon>
        <taxon>Pleosporomycetidae</taxon>
        <taxon>Mytilinidiales</taxon>
        <taxon>Mytilinidiaceae</taxon>
        <taxon>Lophium</taxon>
    </lineage>
</organism>
<dbReference type="PROSITE" id="PS50405">
    <property type="entry name" value="GST_CTER"/>
    <property type="match status" value="1"/>
</dbReference>
<dbReference type="InterPro" id="IPR004046">
    <property type="entry name" value="GST_C"/>
</dbReference>
<comment type="catalytic activity">
    <reaction evidence="4">
        <text>RX + glutathione = an S-substituted glutathione + a halide anion + H(+)</text>
        <dbReference type="Rhea" id="RHEA:16437"/>
        <dbReference type="ChEBI" id="CHEBI:15378"/>
        <dbReference type="ChEBI" id="CHEBI:16042"/>
        <dbReference type="ChEBI" id="CHEBI:17792"/>
        <dbReference type="ChEBI" id="CHEBI:57925"/>
        <dbReference type="ChEBI" id="CHEBI:90779"/>
        <dbReference type="EC" id="2.5.1.18"/>
    </reaction>
</comment>
<dbReference type="PANTHER" id="PTHR44051">
    <property type="entry name" value="GLUTATHIONE S-TRANSFERASE-RELATED"/>
    <property type="match status" value="1"/>
</dbReference>
<dbReference type="Gene3D" id="3.40.30.10">
    <property type="entry name" value="Glutaredoxin"/>
    <property type="match status" value="1"/>
</dbReference>
<name>A0A6A6QJE6_9PEZI</name>
<evidence type="ECO:0000259" key="6">
    <source>
        <dbReference type="PROSITE" id="PS50405"/>
    </source>
</evidence>
<evidence type="ECO:0000256" key="2">
    <source>
        <dbReference type="ARBA" id="ARBA00012452"/>
    </source>
</evidence>
<feature type="domain" description="GST C-terminal" evidence="6">
    <location>
        <begin position="120"/>
        <end position="259"/>
    </location>
</feature>
<dbReference type="FunFam" id="3.40.30.10:FF:000156">
    <property type="entry name" value="Glutathione S-transferase 1"/>
    <property type="match status" value="1"/>
</dbReference>
<keyword evidence="8" id="KW-1185">Reference proteome</keyword>
<dbReference type="PROSITE" id="PS50404">
    <property type="entry name" value="GST_NTER"/>
    <property type="match status" value="1"/>
</dbReference>
<dbReference type="InterPro" id="IPR010987">
    <property type="entry name" value="Glutathione-S-Trfase_C-like"/>
</dbReference>
<sequence>MATETNQGAKVTLYWLDKSRSQRIVWLLEELKVDYELKVFKRGKDMLAPQELKDIHPLGKSPVIGVQAPGGEKPIIVAESAVIVEYLTEYFGKWMIPKRYPEGKEGVIGAETEEWQRYRYYMHYAEGSFMTMLLMSLLTQNMRNAPVPFLLKPIGMISGAIANKIDSSFVMPQIKGHLAFLEEQLTTAPNGGGFFCGNTLTGADIMMIFGLEGAMQRVPFTEQSHPNLYRWVIRMQERDANKRAAERVSAASGEPYVPINKAKF</sequence>
<accession>A0A6A6QJE6</accession>
<dbReference type="OrthoDB" id="2098326at2759"/>